<dbReference type="PANTHER" id="PTHR45725">
    <property type="entry name" value="FORMIN HOMOLOGY 2 FAMILY MEMBER"/>
    <property type="match status" value="1"/>
</dbReference>
<dbReference type="EMBL" id="CP001854">
    <property type="protein sequence ID" value="ADB52025.1"/>
    <property type="molecule type" value="Genomic_DNA"/>
</dbReference>
<reference evidence="4" key="2">
    <citation type="submission" date="2010-01" db="EMBL/GenBank/DDBJ databases">
        <title>The complete genome of Conexibacter woesei DSM 14684.</title>
        <authorList>
            <consortium name="US DOE Joint Genome Institute (JGI-PGF)"/>
            <person name="Lucas S."/>
            <person name="Copeland A."/>
            <person name="Lapidus A."/>
            <person name="Glavina del Rio T."/>
            <person name="Dalin E."/>
            <person name="Tice H."/>
            <person name="Bruce D."/>
            <person name="Goodwin L."/>
            <person name="Pitluck S."/>
            <person name="Kyrpides N."/>
            <person name="Mavromatis K."/>
            <person name="Ivanova N."/>
            <person name="Mikhailova N."/>
            <person name="Chertkov O."/>
            <person name="Brettin T."/>
            <person name="Detter J.C."/>
            <person name="Han C."/>
            <person name="Larimer F."/>
            <person name="Land M."/>
            <person name="Hauser L."/>
            <person name="Markowitz V."/>
            <person name="Cheng J.-F."/>
            <person name="Hugenholtz P."/>
            <person name="Woyke T."/>
            <person name="Wu D."/>
            <person name="Pukall R."/>
            <person name="Steenblock K."/>
            <person name="Schneider S."/>
            <person name="Klenk H.-P."/>
            <person name="Eisen J.A."/>
        </authorList>
    </citation>
    <scope>NUCLEOTIDE SEQUENCE [LARGE SCALE GENOMIC DNA]</scope>
    <source>
        <strain evidence="4">DSM 14684 / CIP 108061 / JCM 11494 / NBRC 100937 / ID131577</strain>
    </source>
</reference>
<keyword evidence="4" id="KW-1185">Reference proteome</keyword>
<dbReference type="AlphaFoldDB" id="D3F0G5"/>
<evidence type="ECO:0000256" key="1">
    <source>
        <dbReference type="SAM" id="Coils"/>
    </source>
</evidence>
<dbReference type="eggNOG" id="COG1196">
    <property type="taxonomic scope" value="Bacteria"/>
</dbReference>
<dbReference type="PANTHER" id="PTHR45725:SF18">
    <property type="entry name" value="ORC1-LIKE AAA ATPASE DOMAIN-CONTAINING PROTEIN"/>
    <property type="match status" value="1"/>
</dbReference>
<protein>
    <submittedName>
        <fullName evidence="3">Chromosome segregation ATPase-like protein</fullName>
    </submittedName>
</protein>
<dbReference type="HOGENOM" id="CLU_317779_0_0_11"/>
<feature type="compositionally biased region" description="Basic and acidic residues" evidence="2">
    <location>
        <begin position="97"/>
        <end position="107"/>
    </location>
</feature>
<feature type="region of interest" description="Disordered" evidence="2">
    <location>
        <begin position="92"/>
        <end position="118"/>
    </location>
</feature>
<dbReference type="KEGG" id="cwo:Cwoe_3608"/>
<evidence type="ECO:0000313" key="4">
    <source>
        <dbReference type="Proteomes" id="UP000008229"/>
    </source>
</evidence>
<organism evidence="3 4">
    <name type="scientific">Conexibacter woesei (strain DSM 14684 / CCUG 47730 / CIP 108061 / JCM 11494 / NBRC 100937 / ID131577)</name>
    <dbReference type="NCBI Taxonomy" id="469383"/>
    <lineage>
        <taxon>Bacteria</taxon>
        <taxon>Bacillati</taxon>
        <taxon>Actinomycetota</taxon>
        <taxon>Thermoleophilia</taxon>
        <taxon>Solirubrobacterales</taxon>
        <taxon>Conexibacteraceae</taxon>
        <taxon>Conexibacter</taxon>
    </lineage>
</organism>
<feature type="compositionally biased region" description="Low complexity" evidence="2">
    <location>
        <begin position="598"/>
        <end position="650"/>
    </location>
</feature>
<name>D3F0G5_CONWI</name>
<evidence type="ECO:0000313" key="3">
    <source>
        <dbReference type="EMBL" id="ADB52025.1"/>
    </source>
</evidence>
<sequence>MRLMPPDAFPPDDASRHPGDANVVDPAVMAERRAQRAELSEQVAVRRAADAQALAAELSAERARLEAELEQARREPERLSRLVAERERALRAAQQRAHGEEAQRLEAAEELSTSARRHEAELADLRARAERAEEQRALLAERAERAEGDAESRGAELEALRTRLTEAEQIAAAAERALRRAEAKRAASREKRRRAIEAREAAEAELAAAQGEARAAREGADAVMAEAAHVESERETLRAELAQARAERDALRTELAQAREERDGGRAELAGARAERDGLRTELAQERDAAASAAAAPARFVPSPSLLRSEFMLARATRGRPVRTVPPRVGVTVPTDALARERRLVEERGAASALAGRGSGAAAGAARAAGLAAAVAARAAGPAAVGDAALRGAEAERRVPPRAIPVTALALERERSVRLQSQLDRQAQTERELRDQVEALERAVASRMDAEQRIEAALRRVRGELEAANALRMLTERGSPTRPLTSTQPAREATPTSPAPPASAAPPAPDAADAPPAPAPPAAAPPAPAPDPAAPPAADPDAAAPHAPVPAADPAAPPAAAAAAPGDPVPLGAGFDADRLNAARARLRAMAEAEERAAAGGDPAPLDASARPDAAAPADAAASVDPAPPADAASAGSAAPARTARPGPARVIGPARVTVPTPRAFVDANARRPVRSTSPWLPAALRRLVREDPETAGRILVGMLPAHGLVTQRPLAYDLVLADRGTVAVDVRSYGRTTVRALDGPRESRRVDFRVAASHAGFARLLLTRRGLRRRARVRGSRRRLRELRRLSREPLALRDLASTGATLEPALALWLAALAIQPADTVGHRFTIAHAPLPGGPADAWLRIQDGAPPSVLRTPPGEPVAATLRCTRGALIALLAGVAPPAGEGAAIDGDAAVLELVRGWIRATEFPAG</sequence>
<dbReference type="STRING" id="469383.Cwoe_3608"/>
<dbReference type="Gene3D" id="6.10.250.3110">
    <property type="match status" value="1"/>
</dbReference>
<dbReference type="InterPro" id="IPR051425">
    <property type="entry name" value="Formin_Homology"/>
</dbReference>
<evidence type="ECO:0000256" key="2">
    <source>
        <dbReference type="SAM" id="MobiDB-lite"/>
    </source>
</evidence>
<feature type="coiled-coil region" evidence="1">
    <location>
        <begin position="423"/>
        <end position="460"/>
    </location>
</feature>
<gene>
    <name evidence="3" type="ordered locus">Cwoe_3608</name>
</gene>
<feature type="region of interest" description="Disordered" evidence="2">
    <location>
        <begin position="471"/>
        <end position="575"/>
    </location>
</feature>
<accession>D3F0G5</accession>
<proteinExistence type="predicted"/>
<keyword evidence="1" id="KW-0175">Coiled coil</keyword>
<feature type="compositionally biased region" description="Low complexity" evidence="2">
    <location>
        <begin position="539"/>
        <end position="570"/>
    </location>
</feature>
<dbReference type="Proteomes" id="UP000008229">
    <property type="component" value="Chromosome"/>
</dbReference>
<feature type="compositionally biased region" description="Pro residues" evidence="2">
    <location>
        <begin position="497"/>
        <end position="538"/>
    </location>
</feature>
<reference evidence="3 4" key="1">
    <citation type="journal article" date="2010" name="Stand. Genomic Sci.">
        <title>Complete genome sequence of Conexibacter woesei type strain (ID131577).</title>
        <authorList>
            <person name="Pukall R."/>
            <person name="Lapidus A."/>
            <person name="Glavina Del Rio T."/>
            <person name="Copeland A."/>
            <person name="Tice H."/>
            <person name="Cheng J.-F."/>
            <person name="Lucas S."/>
            <person name="Chen F."/>
            <person name="Nolan M."/>
            <person name="Bruce D."/>
            <person name="Goodwin L."/>
            <person name="Pitluck S."/>
            <person name="Mavromatis K."/>
            <person name="Ivanova N."/>
            <person name="Ovchinnikova G."/>
            <person name="Pati A."/>
            <person name="Chen A."/>
            <person name="Palaniappan K."/>
            <person name="Land M."/>
            <person name="Hauser L."/>
            <person name="Chang Y.-J."/>
            <person name="Jeffries C.D."/>
            <person name="Chain P."/>
            <person name="Meincke L."/>
            <person name="Sims D."/>
            <person name="Brettin T."/>
            <person name="Detter J.C."/>
            <person name="Rohde M."/>
            <person name="Goeker M."/>
            <person name="Bristow J."/>
            <person name="Eisen J.A."/>
            <person name="Markowitz V."/>
            <person name="Kyrpides N.C."/>
            <person name="Klenk H.-P."/>
            <person name="Hugenholtz P."/>
        </authorList>
    </citation>
    <scope>NUCLEOTIDE SEQUENCE [LARGE SCALE GENOMIC DNA]</scope>
    <source>
        <strain evidence="4">DSM 14684 / CIP 108061 / JCM 11494 / NBRC 100937 / ID131577</strain>
    </source>
</reference>
<feature type="region of interest" description="Disordered" evidence="2">
    <location>
        <begin position="1"/>
        <end position="25"/>
    </location>
</feature>
<feature type="region of interest" description="Disordered" evidence="2">
    <location>
        <begin position="594"/>
        <end position="654"/>
    </location>
</feature>